<evidence type="ECO:0000256" key="1">
    <source>
        <dbReference type="SAM" id="MobiDB-lite"/>
    </source>
</evidence>
<feature type="region of interest" description="Disordered" evidence="1">
    <location>
        <begin position="1"/>
        <end position="20"/>
    </location>
</feature>
<dbReference type="Proteomes" id="UP000644699">
    <property type="component" value="Unassembled WGS sequence"/>
</dbReference>
<evidence type="ECO:0000313" key="2">
    <source>
        <dbReference type="EMBL" id="GGD92146.1"/>
    </source>
</evidence>
<protein>
    <submittedName>
        <fullName evidence="2">Uncharacterized protein</fullName>
    </submittedName>
</protein>
<sequence>MTPRYFERATRNHSRQGVMSSDAFDRLMDHRQRRAARHCTSSMLMFCHGGREHSENERRFRGDFAAPSRA</sequence>
<keyword evidence="3" id="KW-1185">Reference proteome</keyword>
<dbReference type="EMBL" id="BMIQ01000001">
    <property type="protein sequence ID" value="GGD92146.1"/>
    <property type="molecule type" value="Genomic_DNA"/>
</dbReference>
<name>A0A916ZEG2_9HYPH</name>
<dbReference type="RefSeq" id="WP_188906948.1">
    <property type="nucleotide sequence ID" value="NZ_BMIQ01000001.1"/>
</dbReference>
<dbReference type="AlphaFoldDB" id="A0A916ZEG2"/>
<feature type="compositionally biased region" description="Basic and acidic residues" evidence="1">
    <location>
        <begin position="1"/>
        <end position="10"/>
    </location>
</feature>
<reference evidence="2" key="2">
    <citation type="submission" date="2020-09" db="EMBL/GenBank/DDBJ databases">
        <authorList>
            <person name="Sun Q."/>
            <person name="Zhou Y."/>
        </authorList>
    </citation>
    <scope>NUCLEOTIDE SEQUENCE</scope>
    <source>
        <strain evidence="2">CGMCC 1.15367</strain>
    </source>
</reference>
<accession>A0A916ZEG2</accession>
<proteinExistence type="predicted"/>
<gene>
    <name evidence="2" type="ORF">GCM10011390_08570</name>
</gene>
<evidence type="ECO:0000313" key="3">
    <source>
        <dbReference type="Proteomes" id="UP000644699"/>
    </source>
</evidence>
<organism evidence="2 3">
    <name type="scientific">Aureimonas endophytica</name>
    <dbReference type="NCBI Taxonomy" id="2027858"/>
    <lineage>
        <taxon>Bacteria</taxon>
        <taxon>Pseudomonadati</taxon>
        <taxon>Pseudomonadota</taxon>
        <taxon>Alphaproteobacteria</taxon>
        <taxon>Hyphomicrobiales</taxon>
        <taxon>Aurantimonadaceae</taxon>
        <taxon>Aureimonas</taxon>
    </lineage>
</organism>
<reference evidence="2" key="1">
    <citation type="journal article" date="2014" name="Int. J. Syst. Evol. Microbiol.">
        <title>Complete genome sequence of Corynebacterium casei LMG S-19264T (=DSM 44701T), isolated from a smear-ripened cheese.</title>
        <authorList>
            <consortium name="US DOE Joint Genome Institute (JGI-PGF)"/>
            <person name="Walter F."/>
            <person name="Albersmeier A."/>
            <person name="Kalinowski J."/>
            <person name="Ruckert C."/>
        </authorList>
    </citation>
    <scope>NUCLEOTIDE SEQUENCE</scope>
    <source>
        <strain evidence="2">CGMCC 1.15367</strain>
    </source>
</reference>
<comment type="caution">
    <text evidence="2">The sequence shown here is derived from an EMBL/GenBank/DDBJ whole genome shotgun (WGS) entry which is preliminary data.</text>
</comment>